<dbReference type="Gene3D" id="2.40.50.180">
    <property type="entry name" value="CheA-289, Domain 4"/>
    <property type="match status" value="1"/>
</dbReference>
<dbReference type="Pfam" id="PF01584">
    <property type="entry name" value="CheW"/>
    <property type="match status" value="1"/>
</dbReference>
<dbReference type="PANTHER" id="PTHR22617">
    <property type="entry name" value="CHEMOTAXIS SENSOR HISTIDINE KINASE-RELATED"/>
    <property type="match status" value="1"/>
</dbReference>
<keyword evidence="3" id="KW-1185">Reference proteome</keyword>
<organism evidence="2 3">
    <name type="scientific">Calothrix parietina FACHB-288</name>
    <dbReference type="NCBI Taxonomy" id="2692896"/>
    <lineage>
        <taxon>Bacteria</taxon>
        <taxon>Bacillati</taxon>
        <taxon>Cyanobacteriota</taxon>
        <taxon>Cyanophyceae</taxon>
        <taxon>Nostocales</taxon>
        <taxon>Calotrichaceae</taxon>
        <taxon>Calothrix</taxon>
    </lineage>
</organism>
<evidence type="ECO:0000259" key="1">
    <source>
        <dbReference type="PROSITE" id="PS50851"/>
    </source>
</evidence>
<reference evidence="2 3" key="1">
    <citation type="journal article" date="2020" name="ISME J.">
        <title>Comparative genomics reveals insights into cyanobacterial evolution and habitat adaptation.</title>
        <authorList>
            <person name="Chen M.Y."/>
            <person name="Teng W.K."/>
            <person name="Zhao L."/>
            <person name="Hu C.X."/>
            <person name="Zhou Y.K."/>
            <person name="Han B.P."/>
            <person name="Song L.R."/>
            <person name="Shu W.S."/>
        </authorList>
    </citation>
    <scope>NUCLEOTIDE SEQUENCE [LARGE SCALE GENOMIC DNA]</scope>
    <source>
        <strain evidence="2 3">FACHB-288</strain>
    </source>
</reference>
<dbReference type="Gene3D" id="2.30.30.40">
    <property type="entry name" value="SH3 Domains"/>
    <property type="match status" value="1"/>
</dbReference>
<sequence>MVAEQQLCTFFIQEILFGINVHDVQEVIRPHTLTPVPLAPPDICGLINLRGQILTVIDLQQRLDMGKSAMGLPAKLIEDPPGFYIVVCVDEQIVSLLVDDVGDVLTLPAETFQPPPATLTGRMRQLLAGAYPIATGFLLVLDTAKVLNFNLKNSFIH</sequence>
<dbReference type="InterPro" id="IPR039315">
    <property type="entry name" value="CheW"/>
</dbReference>
<evidence type="ECO:0000313" key="2">
    <source>
        <dbReference type="EMBL" id="MBD2199889.1"/>
    </source>
</evidence>
<evidence type="ECO:0000313" key="3">
    <source>
        <dbReference type="Proteomes" id="UP000658514"/>
    </source>
</evidence>
<dbReference type="PANTHER" id="PTHR22617:SF23">
    <property type="entry name" value="CHEMOTAXIS PROTEIN CHEW"/>
    <property type="match status" value="1"/>
</dbReference>
<comment type="caution">
    <text evidence="2">The sequence shown here is derived from an EMBL/GenBank/DDBJ whole genome shotgun (WGS) entry which is preliminary data.</text>
</comment>
<gene>
    <name evidence="2" type="ORF">H6G24_31195</name>
</gene>
<dbReference type="SMART" id="SM00260">
    <property type="entry name" value="CheW"/>
    <property type="match status" value="1"/>
</dbReference>
<feature type="domain" description="CheW-like" evidence="1">
    <location>
        <begin position="4"/>
        <end position="152"/>
    </location>
</feature>
<dbReference type="InterPro" id="IPR002545">
    <property type="entry name" value="CheW-lke_dom"/>
</dbReference>
<dbReference type="Proteomes" id="UP000658514">
    <property type="component" value="Unassembled WGS sequence"/>
</dbReference>
<dbReference type="PROSITE" id="PS50851">
    <property type="entry name" value="CHEW"/>
    <property type="match status" value="1"/>
</dbReference>
<protein>
    <submittedName>
        <fullName evidence="2">Chemotaxis protein CheW</fullName>
    </submittedName>
</protein>
<name>A0ABR8AJ20_9CYAN</name>
<dbReference type="RefSeq" id="WP_190549964.1">
    <property type="nucleotide sequence ID" value="NZ_CAWPNO010000107.1"/>
</dbReference>
<accession>A0ABR8AJ20</accession>
<dbReference type="InterPro" id="IPR036061">
    <property type="entry name" value="CheW-like_dom_sf"/>
</dbReference>
<proteinExistence type="predicted"/>
<dbReference type="EMBL" id="JACJQH010000070">
    <property type="protein sequence ID" value="MBD2199889.1"/>
    <property type="molecule type" value="Genomic_DNA"/>
</dbReference>
<dbReference type="SUPFAM" id="SSF50341">
    <property type="entry name" value="CheW-like"/>
    <property type="match status" value="1"/>
</dbReference>